<accession>A0A2M7G4E5</accession>
<evidence type="ECO:0000313" key="2">
    <source>
        <dbReference type="Proteomes" id="UP000231019"/>
    </source>
</evidence>
<proteinExistence type="predicted"/>
<dbReference type="AlphaFoldDB" id="A0A2M7G4E5"/>
<dbReference type="EMBL" id="PFFQ01000035">
    <property type="protein sequence ID" value="PIW16781.1"/>
    <property type="molecule type" value="Genomic_DNA"/>
</dbReference>
<sequence>MSGPLIRAAVSAHRVRQRYLRVAPLSLVLGDTGAVEPRQFPGPLTLFEKNWPKNQRPKSAIIPLGLDCRFLPIQSVLGFGKSSKVII</sequence>
<comment type="caution">
    <text evidence="1">The sequence shown here is derived from an EMBL/GenBank/DDBJ whole genome shotgun (WGS) entry which is preliminary data.</text>
</comment>
<protein>
    <submittedName>
        <fullName evidence="1">Uncharacterized protein</fullName>
    </submittedName>
</protein>
<name>A0A2M7G4E5_9BACT</name>
<evidence type="ECO:0000313" key="1">
    <source>
        <dbReference type="EMBL" id="PIW16781.1"/>
    </source>
</evidence>
<dbReference type="Proteomes" id="UP000231019">
    <property type="component" value="Unassembled WGS sequence"/>
</dbReference>
<gene>
    <name evidence="1" type="ORF">COW36_11595</name>
</gene>
<organism evidence="1 2">
    <name type="scientific">bacterium (Candidatus Blackallbacteria) CG17_big_fil_post_rev_8_21_14_2_50_48_46</name>
    <dbReference type="NCBI Taxonomy" id="2014261"/>
    <lineage>
        <taxon>Bacteria</taxon>
        <taxon>Candidatus Blackallbacteria</taxon>
    </lineage>
</organism>
<reference evidence="1 2" key="1">
    <citation type="submission" date="2017-09" db="EMBL/GenBank/DDBJ databases">
        <title>Depth-based differentiation of microbial function through sediment-hosted aquifers and enrichment of novel symbionts in the deep terrestrial subsurface.</title>
        <authorList>
            <person name="Probst A.J."/>
            <person name="Ladd B."/>
            <person name="Jarett J.K."/>
            <person name="Geller-Mcgrath D.E."/>
            <person name="Sieber C.M."/>
            <person name="Emerson J.B."/>
            <person name="Anantharaman K."/>
            <person name="Thomas B.C."/>
            <person name="Malmstrom R."/>
            <person name="Stieglmeier M."/>
            <person name="Klingl A."/>
            <person name="Woyke T."/>
            <person name="Ryan C.M."/>
            <person name="Banfield J.F."/>
        </authorList>
    </citation>
    <scope>NUCLEOTIDE SEQUENCE [LARGE SCALE GENOMIC DNA]</scope>
    <source>
        <strain evidence="1">CG17_big_fil_post_rev_8_21_14_2_50_48_46</strain>
    </source>
</reference>